<feature type="domain" description="MYND-type" evidence="5">
    <location>
        <begin position="133"/>
        <end position="170"/>
    </location>
</feature>
<evidence type="ECO:0000256" key="2">
    <source>
        <dbReference type="ARBA" id="ARBA00022771"/>
    </source>
</evidence>
<evidence type="ECO:0000256" key="1">
    <source>
        <dbReference type="ARBA" id="ARBA00022723"/>
    </source>
</evidence>
<keyword evidence="3" id="KW-0862">Zinc</keyword>
<dbReference type="PROSITE" id="PS50865">
    <property type="entry name" value="ZF_MYND_2"/>
    <property type="match status" value="1"/>
</dbReference>
<dbReference type="Gene3D" id="6.10.140.2220">
    <property type="match status" value="1"/>
</dbReference>
<comment type="caution">
    <text evidence="6">The sequence shown here is derived from an EMBL/GenBank/DDBJ whole genome shotgun (WGS) entry which is preliminary data.</text>
</comment>
<dbReference type="Proteomes" id="UP001148838">
    <property type="component" value="Unassembled WGS sequence"/>
</dbReference>
<dbReference type="SUPFAM" id="SSF144232">
    <property type="entry name" value="HIT/MYND zinc finger-like"/>
    <property type="match status" value="1"/>
</dbReference>
<dbReference type="Pfam" id="PF04194">
    <property type="entry name" value="PDCD2_C"/>
    <property type="match status" value="1"/>
</dbReference>
<evidence type="ECO:0000313" key="7">
    <source>
        <dbReference type="Proteomes" id="UP001148838"/>
    </source>
</evidence>
<keyword evidence="7" id="KW-1185">Reference proteome</keyword>
<dbReference type="InterPro" id="IPR007320">
    <property type="entry name" value="PDCD2_C"/>
</dbReference>
<keyword evidence="1" id="KW-0479">Metal-binding</keyword>
<keyword evidence="2 4" id="KW-0863">Zinc-finger</keyword>
<evidence type="ECO:0000259" key="5">
    <source>
        <dbReference type="PROSITE" id="PS50865"/>
    </source>
</evidence>
<dbReference type="PANTHER" id="PTHR12298">
    <property type="entry name" value="PCDC2 PROGRAMMED CELL DEATH PROTEIN 2 -RELATED"/>
    <property type="match status" value="1"/>
</dbReference>
<evidence type="ECO:0000256" key="3">
    <source>
        <dbReference type="ARBA" id="ARBA00022833"/>
    </source>
</evidence>
<sequence>MAEEQSRVIDLGYIEDCASWKLESRFFPSKAGGTPAWLDPFNLPDVILCDKCNKPCIFLCQVYAPIEELVSCFHRTIFVFLCKDTQCCEYNNSANFKVFRCQLPRKNNFYSFDPPIEEEDWKPNVTPELCRLCCVCGARGGSRCSKCKTASYCSKEHQIIDWKAGHKQRCSAGVVLEENEARKEMGFLLPQFEIVTESEDCVLVDETETNSDLKTEEERLREFQKMVQQGKAGTLQGDDSVDDELQKITSSEDKQFLKFSERIKKSPEQILRYERSGEPLWISSNNIPKEGDIPCCEYCGGQRQFEFQILPQMLNYLDLDNTEKSVDWGILAVYTCSKSCDGIPAYKQEFLWKQDVSS</sequence>
<dbReference type="Pfam" id="PF01753">
    <property type="entry name" value="zf-MYND"/>
    <property type="match status" value="1"/>
</dbReference>
<dbReference type="EMBL" id="JAJSOF020000033">
    <property type="protein sequence ID" value="KAJ4429449.1"/>
    <property type="molecule type" value="Genomic_DNA"/>
</dbReference>
<gene>
    <name evidence="6" type="ORF">ANN_21618</name>
</gene>
<evidence type="ECO:0000256" key="4">
    <source>
        <dbReference type="PROSITE-ProRule" id="PRU00134"/>
    </source>
</evidence>
<evidence type="ECO:0000313" key="6">
    <source>
        <dbReference type="EMBL" id="KAJ4429449.1"/>
    </source>
</evidence>
<name>A0ABQ8S5Y6_PERAM</name>
<accession>A0ABQ8S5Y6</accession>
<reference evidence="6 7" key="1">
    <citation type="journal article" date="2022" name="Allergy">
        <title>Genome assembly and annotation of Periplaneta americana reveal a comprehensive cockroach allergen profile.</title>
        <authorList>
            <person name="Wang L."/>
            <person name="Xiong Q."/>
            <person name="Saelim N."/>
            <person name="Wang L."/>
            <person name="Nong W."/>
            <person name="Wan A.T."/>
            <person name="Shi M."/>
            <person name="Liu X."/>
            <person name="Cao Q."/>
            <person name="Hui J.H.L."/>
            <person name="Sookrung N."/>
            <person name="Leung T.F."/>
            <person name="Tungtrongchitr A."/>
            <person name="Tsui S.K.W."/>
        </authorList>
    </citation>
    <scope>NUCLEOTIDE SEQUENCE [LARGE SCALE GENOMIC DNA]</scope>
    <source>
        <strain evidence="6">PWHHKU_190912</strain>
    </source>
</reference>
<proteinExistence type="predicted"/>
<organism evidence="6 7">
    <name type="scientific">Periplaneta americana</name>
    <name type="common">American cockroach</name>
    <name type="synonym">Blatta americana</name>
    <dbReference type="NCBI Taxonomy" id="6978"/>
    <lineage>
        <taxon>Eukaryota</taxon>
        <taxon>Metazoa</taxon>
        <taxon>Ecdysozoa</taxon>
        <taxon>Arthropoda</taxon>
        <taxon>Hexapoda</taxon>
        <taxon>Insecta</taxon>
        <taxon>Pterygota</taxon>
        <taxon>Neoptera</taxon>
        <taxon>Polyneoptera</taxon>
        <taxon>Dictyoptera</taxon>
        <taxon>Blattodea</taxon>
        <taxon>Blattoidea</taxon>
        <taxon>Blattidae</taxon>
        <taxon>Blattinae</taxon>
        <taxon>Periplaneta</taxon>
    </lineage>
</organism>
<dbReference type="InterPro" id="IPR002893">
    <property type="entry name" value="Znf_MYND"/>
</dbReference>
<protein>
    <recommendedName>
        <fullName evidence="5">MYND-type domain-containing protein</fullName>
    </recommendedName>
</protein>
<dbReference type="PANTHER" id="PTHR12298:SF4">
    <property type="entry name" value="PROGRAMMED CELL DEATH PROTEIN 2"/>
    <property type="match status" value="1"/>
</dbReference>